<keyword evidence="13" id="KW-0460">Magnesium</keyword>
<keyword evidence="6" id="KW-0813">Transport</keyword>
<dbReference type="Gene3D" id="3.50.30.10">
    <property type="entry name" value="Phosphohistidine domain"/>
    <property type="match status" value="1"/>
</dbReference>
<evidence type="ECO:0000256" key="3">
    <source>
        <dbReference type="ARBA" id="ARBA00004496"/>
    </source>
</evidence>
<dbReference type="SUPFAM" id="SSF51621">
    <property type="entry name" value="Phosphoenolpyruvate/pyruvate domain"/>
    <property type="match status" value="1"/>
</dbReference>
<evidence type="ECO:0000256" key="5">
    <source>
        <dbReference type="ARBA" id="ARBA00012232"/>
    </source>
</evidence>
<feature type="domain" description="GAF" evidence="14">
    <location>
        <begin position="24"/>
        <end position="170"/>
    </location>
</feature>
<evidence type="ECO:0000313" key="16">
    <source>
        <dbReference type="Proteomes" id="UP000278823"/>
    </source>
</evidence>
<dbReference type="NCBIfam" id="TIGR01417">
    <property type="entry name" value="PTS_I_fam"/>
    <property type="match status" value="1"/>
</dbReference>
<keyword evidence="16" id="KW-1185">Reference proteome</keyword>
<dbReference type="InterPro" id="IPR029016">
    <property type="entry name" value="GAF-like_dom_sf"/>
</dbReference>
<dbReference type="InterPro" id="IPR008731">
    <property type="entry name" value="PTS_EIN"/>
</dbReference>
<dbReference type="InterPro" id="IPR000121">
    <property type="entry name" value="PEP_util_C"/>
</dbReference>
<dbReference type="GO" id="GO:0016301">
    <property type="term" value="F:kinase activity"/>
    <property type="evidence" value="ECO:0007669"/>
    <property type="project" value="UniProtKB-KW"/>
</dbReference>
<dbReference type="InterPro" id="IPR040442">
    <property type="entry name" value="Pyrv_kinase-like_dom_sf"/>
</dbReference>
<dbReference type="RefSeq" id="WP_126921878.1">
    <property type="nucleotide sequence ID" value="NZ_ML133689.1"/>
</dbReference>
<keyword evidence="11" id="KW-0479">Metal-binding</keyword>
<dbReference type="GO" id="GO:0046872">
    <property type="term" value="F:metal ion binding"/>
    <property type="evidence" value="ECO:0007669"/>
    <property type="project" value="UniProtKB-KW"/>
</dbReference>
<dbReference type="Gene3D" id="3.20.20.60">
    <property type="entry name" value="Phosphoenolpyruvate-binding domains"/>
    <property type="match status" value="1"/>
</dbReference>
<evidence type="ECO:0000256" key="1">
    <source>
        <dbReference type="ARBA" id="ARBA00000683"/>
    </source>
</evidence>
<dbReference type="InterPro" id="IPR015813">
    <property type="entry name" value="Pyrv/PenolPyrv_kinase-like_dom"/>
</dbReference>
<dbReference type="Pfam" id="PF00391">
    <property type="entry name" value="PEP-utilizers"/>
    <property type="match status" value="1"/>
</dbReference>
<evidence type="ECO:0000256" key="9">
    <source>
        <dbReference type="ARBA" id="ARBA00022679"/>
    </source>
</evidence>
<dbReference type="Gene3D" id="3.30.450.40">
    <property type="match status" value="1"/>
</dbReference>
<dbReference type="PRINTS" id="PR01736">
    <property type="entry name" value="PHPHTRNFRASE"/>
</dbReference>
<keyword evidence="10" id="KW-0598">Phosphotransferase system</keyword>
<dbReference type="SUPFAM" id="SSF47831">
    <property type="entry name" value="Enzyme I of the PEP:sugar phosphotransferase system HPr-binding (sub)domain"/>
    <property type="match status" value="1"/>
</dbReference>
<protein>
    <recommendedName>
        <fullName evidence="5">phosphoenolpyruvate--protein phosphotransferase</fullName>
        <ecNumber evidence="5">2.7.3.9</ecNumber>
    </recommendedName>
</protein>
<comment type="similarity">
    <text evidence="4">Belongs to the PEP-utilizing enzyme family.</text>
</comment>
<dbReference type="InterPro" id="IPR008279">
    <property type="entry name" value="PEP-util_enz_mobile_dom"/>
</dbReference>
<dbReference type="SUPFAM" id="SSF52009">
    <property type="entry name" value="Phosphohistidine domain"/>
    <property type="match status" value="1"/>
</dbReference>
<evidence type="ECO:0000313" key="15">
    <source>
        <dbReference type="EMBL" id="RUM25053.1"/>
    </source>
</evidence>
<dbReference type="OrthoDB" id="9765468at2"/>
<keyword evidence="7" id="KW-0963">Cytoplasm</keyword>
<dbReference type="EC" id="2.7.3.9" evidence="5"/>
<keyword evidence="8" id="KW-0762">Sugar transport</keyword>
<dbReference type="Pfam" id="PF02896">
    <property type="entry name" value="PEP-utilizers_C"/>
    <property type="match status" value="1"/>
</dbReference>
<evidence type="ECO:0000259" key="14">
    <source>
        <dbReference type="SMART" id="SM00065"/>
    </source>
</evidence>
<gene>
    <name evidence="15" type="primary">ptsP</name>
    <name evidence="15" type="ORF">EFQ99_15500</name>
</gene>
<dbReference type="SMART" id="SM00065">
    <property type="entry name" value="GAF"/>
    <property type="match status" value="1"/>
</dbReference>
<dbReference type="PANTHER" id="PTHR46244:SF6">
    <property type="entry name" value="PHOSPHOENOLPYRUVATE-PROTEIN PHOSPHOTRANSFERASE"/>
    <property type="match status" value="1"/>
</dbReference>
<comment type="subcellular location">
    <subcellularLocation>
        <location evidence="3">Cytoplasm</location>
    </subcellularLocation>
</comment>
<dbReference type="PANTHER" id="PTHR46244">
    <property type="entry name" value="PHOSPHOENOLPYRUVATE-PROTEIN PHOSPHOTRANSFERASE"/>
    <property type="match status" value="1"/>
</dbReference>
<evidence type="ECO:0000256" key="4">
    <source>
        <dbReference type="ARBA" id="ARBA00007837"/>
    </source>
</evidence>
<dbReference type="SUPFAM" id="SSF55781">
    <property type="entry name" value="GAF domain-like"/>
    <property type="match status" value="1"/>
</dbReference>
<dbReference type="GO" id="GO:0005737">
    <property type="term" value="C:cytoplasm"/>
    <property type="evidence" value="ECO:0007669"/>
    <property type="project" value="UniProtKB-SubCell"/>
</dbReference>
<keyword evidence="15" id="KW-0670">Pyruvate</keyword>
<accession>A0A3S0QVP4</accession>
<dbReference type="InterPro" id="IPR050499">
    <property type="entry name" value="PEP-utilizing_PTS_enzyme"/>
</dbReference>
<proteinExistence type="inferred from homology"/>
<evidence type="ECO:0000256" key="2">
    <source>
        <dbReference type="ARBA" id="ARBA00001946"/>
    </source>
</evidence>
<organism evidence="15 16">
    <name type="scientific">Rhizobium vallis</name>
    <dbReference type="NCBI Taxonomy" id="634290"/>
    <lineage>
        <taxon>Bacteria</taxon>
        <taxon>Pseudomonadati</taxon>
        <taxon>Pseudomonadota</taxon>
        <taxon>Alphaproteobacteria</taxon>
        <taxon>Hyphomicrobiales</taxon>
        <taxon>Rhizobiaceae</taxon>
        <taxon>Rhizobium/Agrobacterium group</taxon>
        <taxon>Rhizobium</taxon>
    </lineage>
</organism>
<dbReference type="EMBL" id="RJTH01000004">
    <property type="protein sequence ID" value="RUM25053.1"/>
    <property type="molecule type" value="Genomic_DNA"/>
</dbReference>
<dbReference type="Pfam" id="PF05524">
    <property type="entry name" value="PEP-utilisers_N"/>
    <property type="match status" value="1"/>
</dbReference>
<evidence type="ECO:0000256" key="12">
    <source>
        <dbReference type="ARBA" id="ARBA00022777"/>
    </source>
</evidence>
<dbReference type="GO" id="GO:0008965">
    <property type="term" value="F:phosphoenolpyruvate-protein phosphotransferase activity"/>
    <property type="evidence" value="ECO:0007669"/>
    <property type="project" value="UniProtKB-EC"/>
</dbReference>
<evidence type="ECO:0000256" key="8">
    <source>
        <dbReference type="ARBA" id="ARBA00022597"/>
    </source>
</evidence>
<keyword evidence="12" id="KW-0418">Kinase</keyword>
<dbReference type="InterPro" id="IPR003018">
    <property type="entry name" value="GAF"/>
</dbReference>
<dbReference type="Gene3D" id="1.10.274.10">
    <property type="entry name" value="PtsI, HPr-binding domain"/>
    <property type="match status" value="1"/>
</dbReference>
<comment type="catalytic activity">
    <reaction evidence="1">
        <text>L-histidyl-[protein] + phosphoenolpyruvate = N(pros)-phospho-L-histidyl-[protein] + pyruvate</text>
        <dbReference type="Rhea" id="RHEA:23880"/>
        <dbReference type="Rhea" id="RHEA-COMP:9745"/>
        <dbReference type="Rhea" id="RHEA-COMP:9746"/>
        <dbReference type="ChEBI" id="CHEBI:15361"/>
        <dbReference type="ChEBI" id="CHEBI:29979"/>
        <dbReference type="ChEBI" id="CHEBI:58702"/>
        <dbReference type="ChEBI" id="CHEBI:64837"/>
        <dbReference type="EC" id="2.7.3.9"/>
    </reaction>
</comment>
<evidence type="ECO:0000256" key="13">
    <source>
        <dbReference type="ARBA" id="ARBA00022842"/>
    </source>
</evidence>
<comment type="caution">
    <text evidence="15">The sequence shown here is derived from an EMBL/GenBank/DDBJ whole genome shotgun (WGS) entry which is preliminary data.</text>
</comment>
<dbReference type="GO" id="GO:0009401">
    <property type="term" value="P:phosphoenolpyruvate-dependent sugar phosphotransferase system"/>
    <property type="evidence" value="ECO:0007669"/>
    <property type="project" value="UniProtKB-KW"/>
</dbReference>
<dbReference type="AlphaFoldDB" id="A0A3S0QVP4"/>
<reference evidence="16" key="1">
    <citation type="submission" date="2018-11" db="EMBL/GenBank/DDBJ databases">
        <title>Rhizobium chutanense sp. nov., isolated from root nodules of Phaseolus vulgaris in China.</title>
        <authorList>
            <person name="Huo Y."/>
        </authorList>
    </citation>
    <scope>NUCLEOTIDE SEQUENCE [LARGE SCALE GENOMIC DNA]</scope>
    <source>
        <strain evidence="16">CCBAU 65647</strain>
    </source>
</reference>
<dbReference type="Pfam" id="PF01590">
    <property type="entry name" value="GAF"/>
    <property type="match status" value="1"/>
</dbReference>
<dbReference type="InterPro" id="IPR036618">
    <property type="entry name" value="PtsI_HPr-bd_sf"/>
</dbReference>
<comment type="cofactor">
    <cofactor evidence="2">
        <name>Mg(2+)</name>
        <dbReference type="ChEBI" id="CHEBI:18420"/>
    </cofactor>
</comment>
<evidence type="ECO:0000256" key="11">
    <source>
        <dbReference type="ARBA" id="ARBA00022723"/>
    </source>
</evidence>
<name>A0A3S0QVP4_9HYPH</name>
<keyword evidence="9 15" id="KW-0808">Transferase</keyword>
<dbReference type="InterPro" id="IPR006318">
    <property type="entry name" value="PTS_EI-like"/>
</dbReference>
<evidence type="ECO:0000256" key="7">
    <source>
        <dbReference type="ARBA" id="ARBA00022490"/>
    </source>
</evidence>
<dbReference type="InterPro" id="IPR036637">
    <property type="entry name" value="Phosphohistidine_dom_sf"/>
</dbReference>
<dbReference type="PROSITE" id="PS00742">
    <property type="entry name" value="PEP_ENZYMES_2"/>
    <property type="match status" value="1"/>
</dbReference>
<sequence>MRDLSGGPRVLLRRLRELMAEPLEPQDRLDRIVRQIAGNMVAEVCSVYVLRADGVLELYATEGLNREAVHLAQLKMGQGLVGTIAASAQPLNLSDAQSHPAFRYLPETGEEIYHSFLGVPILRTGRSLGVLVVQNKASRNYREEELEALETTAMVLAEMIATGELKKITKPGLELDLTRSVTIDGDTYNDGIGLGYVVLHEPRIVVTNLLNEDADKEIRRLAEALGSLRISIDDMLSRRDVSMEGEHREVLETYRMFAHDQGWVRKLEEAIRNGLTAEAAVEKVQSDTKARMMRLTDPYLRERMHDFEDLANRLLRQLTGYTGRTTGEGFPSDAIILARAMGAAELLDYPRSNVRGLVLEEGAVTSHVVIVARAMGIPVIGQAAGVVALAENGDAVIIDADEGHVHLRPMADHRRSYEEKVRFRARRQEQFRALRALEPVTKDGQRISLMMNAGLLVDLPQLSESGAEGIGLFRTELQFMIASTMPKAEEQEQFYRNVIKQAAGRVVTFRTLDIGGDKVVPYFRGHEEENPALGWRAIRLSLDRPGLLRTQLRALLKASADTELKLMVPMVTEVSELKMVRELLQKEVQHLSRFGHGLPRKLQFGAMLEVPALLWQLDELMEAVDFVSVGSNDLFQFSMAVDRGNARVSDRFDPLGKPFLRILRDIVRGADRNKTPVTLCGELAGKPISAMALLGIGFRSISMSPASIGPVKAMLLGLDVGALTKAMDEVLDDTHATAPMREVLARFAESHNIPL</sequence>
<dbReference type="InterPro" id="IPR023151">
    <property type="entry name" value="PEP_util_CS"/>
</dbReference>
<evidence type="ECO:0000256" key="6">
    <source>
        <dbReference type="ARBA" id="ARBA00022448"/>
    </source>
</evidence>
<dbReference type="Proteomes" id="UP000278823">
    <property type="component" value="Unassembled WGS sequence"/>
</dbReference>
<evidence type="ECO:0000256" key="10">
    <source>
        <dbReference type="ARBA" id="ARBA00022683"/>
    </source>
</evidence>